<dbReference type="EMBL" id="CM027687">
    <property type="protein sequence ID" value="KAG0519752.1"/>
    <property type="molecule type" value="Genomic_DNA"/>
</dbReference>
<evidence type="ECO:0000313" key="2">
    <source>
        <dbReference type="Proteomes" id="UP000807115"/>
    </source>
</evidence>
<organism evidence="1 2">
    <name type="scientific">Sorghum bicolor</name>
    <name type="common">Sorghum</name>
    <name type="synonym">Sorghum vulgare</name>
    <dbReference type="NCBI Taxonomy" id="4558"/>
    <lineage>
        <taxon>Eukaryota</taxon>
        <taxon>Viridiplantae</taxon>
        <taxon>Streptophyta</taxon>
        <taxon>Embryophyta</taxon>
        <taxon>Tracheophyta</taxon>
        <taxon>Spermatophyta</taxon>
        <taxon>Magnoliopsida</taxon>
        <taxon>Liliopsida</taxon>
        <taxon>Poales</taxon>
        <taxon>Poaceae</taxon>
        <taxon>PACMAD clade</taxon>
        <taxon>Panicoideae</taxon>
        <taxon>Andropogonodae</taxon>
        <taxon>Andropogoneae</taxon>
        <taxon>Sorghinae</taxon>
        <taxon>Sorghum</taxon>
    </lineage>
</organism>
<sequence>MVAALSRAPMGYKWLSSEKARITLLNAGKRNVEQDLNANYKYMCLGFGMPKWSRSLECLDIT</sequence>
<comment type="caution">
    <text evidence="1">The sequence shown here is derived from an EMBL/GenBank/DDBJ whole genome shotgun (WGS) entry which is preliminary data.</text>
</comment>
<reference evidence="1" key="1">
    <citation type="journal article" date="2019" name="BMC Genomics">
        <title>A new reference genome for Sorghum bicolor reveals high levels of sequence similarity between sweet and grain genotypes: implications for the genetics of sugar metabolism.</title>
        <authorList>
            <person name="Cooper E.A."/>
            <person name="Brenton Z.W."/>
            <person name="Flinn B.S."/>
            <person name="Jenkins J."/>
            <person name="Shu S."/>
            <person name="Flowers D."/>
            <person name="Luo F."/>
            <person name="Wang Y."/>
            <person name="Xia P."/>
            <person name="Barry K."/>
            <person name="Daum C."/>
            <person name="Lipzen A."/>
            <person name="Yoshinaga Y."/>
            <person name="Schmutz J."/>
            <person name="Saski C."/>
            <person name="Vermerris W."/>
            <person name="Kresovich S."/>
        </authorList>
    </citation>
    <scope>NUCLEOTIDE SEQUENCE</scope>
</reference>
<protein>
    <submittedName>
        <fullName evidence="1">Uncharacterized protein</fullName>
    </submittedName>
</protein>
<accession>A0A921QDE1</accession>
<reference evidence="1" key="2">
    <citation type="submission" date="2020-10" db="EMBL/GenBank/DDBJ databases">
        <authorList>
            <person name="Cooper E.A."/>
            <person name="Brenton Z.W."/>
            <person name="Flinn B.S."/>
            <person name="Jenkins J."/>
            <person name="Shu S."/>
            <person name="Flowers D."/>
            <person name="Luo F."/>
            <person name="Wang Y."/>
            <person name="Xia P."/>
            <person name="Barry K."/>
            <person name="Daum C."/>
            <person name="Lipzen A."/>
            <person name="Yoshinaga Y."/>
            <person name="Schmutz J."/>
            <person name="Saski C."/>
            <person name="Vermerris W."/>
            <person name="Kresovich S."/>
        </authorList>
    </citation>
    <scope>NUCLEOTIDE SEQUENCE</scope>
</reference>
<dbReference type="Proteomes" id="UP000807115">
    <property type="component" value="Chromosome 8"/>
</dbReference>
<dbReference type="AlphaFoldDB" id="A0A921QDE1"/>
<name>A0A921QDE1_SORBI</name>
<gene>
    <name evidence="1" type="ORF">BDA96_08G013600</name>
</gene>
<proteinExistence type="predicted"/>
<evidence type="ECO:0000313" key="1">
    <source>
        <dbReference type="EMBL" id="KAG0519752.1"/>
    </source>
</evidence>